<dbReference type="EMBL" id="BARW01031532">
    <property type="protein sequence ID" value="GAJ03852.1"/>
    <property type="molecule type" value="Genomic_DNA"/>
</dbReference>
<dbReference type="Gene3D" id="2.130.10.30">
    <property type="entry name" value="Regulator of chromosome condensation 1/beta-lactamase-inhibitor protein II"/>
    <property type="match status" value="1"/>
</dbReference>
<dbReference type="PROSITE" id="PS00626">
    <property type="entry name" value="RCC1_2"/>
    <property type="match status" value="1"/>
</dbReference>
<protein>
    <submittedName>
        <fullName evidence="1">Uncharacterized protein</fullName>
    </submittedName>
</protein>
<dbReference type="InterPro" id="IPR000408">
    <property type="entry name" value="Reg_chr_condens"/>
</dbReference>
<name>X1UJT7_9ZZZZ</name>
<reference evidence="1" key="1">
    <citation type="journal article" date="2014" name="Front. Microbiol.">
        <title>High frequency of phylogenetically diverse reductive dehalogenase-homologous genes in deep subseafloor sedimentary metagenomes.</title>
        <authorList>
            <person name="Kawai M."/>
            <person name="Futagami T."/>
            <person name="Toyoda A."/>
            <person name="Takaki Y."/>
            <person name="Nishi S."/>
            <person name="Hori S."/>
            <person name="Arai W."/>
            <person name="Tsubouchi T."/>
            <person name="Morono Y."/>
            <person name="Uchiyama I."/>
            <person name="Ito T."/>
            <person name="Fujiyama A."/>
            <person name="Inagaki F."/>
            <person name="Takami H."/>
        </authorList>
    </citation>
    <scope>NUCLEOTIDE SEQUENCE</scope>
    <source>
        <strain evidence="1">Expedition CK06-06</strain>
    </source>
</reference>
<proteinExistence type="predicted"/>
<dbReference type="InterPro" id="IPR009091">
    <property type="entry name" value="RCC1/BLIP-II"/>
</dbReference>
<gene>
    <name evidence="1" type="ORF">S12H4_50132</name>
</gene>
<dbReference type="SUPFAM" id="SSF50985">
    <property type="entry name" value="RCC1/BLIP-II"/>
    <property type="match status" value="1"/>
</dbReference>
<organism evidence="1">
    <name type="scientific">marine sediment metagenome</name>
    <dbReference type="NCBI Taxonomy" id="412755"/>
    <lineage>
        <taxon>unclassified sequences</taxon>
        <taxon>metagenomes</taxon>
        <taxon>ecological metagenomes</taxon>
    </lineage>
</organism>
<dbReference type="AlphaFoldDB" id="X1UJT7"/>
<accession>X1UJT7</accession>
<comment type="caution">
    <text evidence="1">The sequence shown here is derived from an EMBL/GenBank/DDBJ whole genome shotgun (WGS) entry which is preliminary data.</text>
</comment>
<sequence length="104" mass="11171">MSRTNQILITVSVIIFSISPSFGDWKENAKAIDISGGENHTLVLTKNKTTWACGPNGSYQYPTYYGVLGTGSTDPGLIAKTLIRVLAGDMGNQYLQDINDVDAG</sequence>
<dbReference type="Pfam" id="PF13540">
    <property type="entry name" value="RCC1_2"/>
    <property type="match status" value="1"/>
</dbReference>
<evidence type="ECO:0000313" key="1">
    <source>
        <dbReference type="EMBL" id="GAJ03852.1"/>
    </source>
</evidence>